<gene>
    <name evidence="2" type="ORF">GCM10009762_02460</name>
</gene>
<name>A0ABN2B1A8_9MICO</name>
<organism evidence="2 3">
    <name type="scientific">Dermacoccus barathri</name>
    <dbReference type="NCBI Taxonomy" id="322601"/>
    <lineage>
        <taxon>Bacteria</taxon>
        <taxon>Bacillati</taxon>
        <taxon>Actinomycetota</taxon>
        <taxon>Actinomycetes</taxon>
        <taxon>Micrococcales</taxon>
        <taxon>Dermacoccaceae</taxon>
        <taxon>Dermacoccus</taxon>
    </lineage>
</organism>
<proteinExistence type="predicted"/>
<keyword evidence="1" id="KW-1133">Transmembrane helix</keyword>
<keyword evidence="3" id="KW-1185">Reference proteome</keyword>
<keyword evidence="1" id="KW-0812">Transmembrane</keyword>
<evidence type="ECO:0000313" key="3">
    <source>
        <dbReference type="Proteomes" id="UP001501288"/>
    </source>
</evidence>
<evidence type="ECO:0000256" key="1">
    <source>
        <dbReference type="SAM" id="Phobius"/>
    </source>
</evidence>
<keyword evidence="1" id="KW-0472">Membrane</keyword>
<sequence>MELKTAWRRVRSVHPAVPVVLFGISFIFVPAIESSVKLPLVIAWVLAIEFFISAAWFMVISIAYVWDLIRSYDD</sequence>
<dbReference type="Proteomes" id="UP001501288">
    <property type="component" value="Unassembled WGS sequence"/>
</dbReference>
<reference evidence="2 3" key="1">
    <citation type="journal article" date="2019" name="Int. J. Syst. Evol. Microbiol.">
        <title>The Global Catalogue of Microorganisms (GCM) 10K type strain sequencing project: providing services to taxonomists for standard genome sequencing and annotation.</title>
        <authorList>
            <consortium name="The Broad Institute Genomics Platform"/>
            <consortium name="The Broad Institute Genome Sequencing Center for Infectious Disease"/>
            <person name="Wu L."/>
            <person name="Ma J."/>
        </authorList>
    </citation>
    <scope>NUCLEOTIDE SEQUENCE [LARGE SCALE GENOMIC DNA]</scope>
    <source>
        <strain evidence="2 3">JCM 14588</strain>
    </source>
</reference>
<feature type="transmembrane region" description="Helical" evidence="1">
    <location>
        <begin position="38"/>
        <end position="66"/>
    </location>
</feature>
<dbReference type="EMBL" id="BAAANV010000010">
    <property type="protein sequence ID" value="GAA1531902.1"/>
    <property type="molecule type" value="Genomic_DNA"/>
</dbReference>
<protein>
    <recommendedName>
        <fullName evidence="4">DUF3311 domain-containing protein</fullName>
    </recommendedName>
</protein>
<evidence type="ECO:0000313" key="2">
    <source>
        <dbReference type="EMBL" id="GAA1531902.1"/>
    </source>
</evidence>
<accession>A0ABN2B1A8</accession>
<comment type="caution">
    <text evidence="2">The sequence shown here is derived from an EMBL/GenBank/DDBJ whole genome shotgun (WGS) entry which is preliminary data.</text>
</comment>
<feature type="transmembrane region" description="Helical" evidence="1">
    <location>
        <begin position="12"/>
        <end position="32"/>
    </location>
</feature>
<evidence type="ECO:0008006" key="4">
    <source>
        <dbReference type="Google" id="ProtNLM"/>
    </source>
</evidence>